<dbReference type="SUPFAM" id="SSF50022">
    <property type="entry name" value="ISP domain"/>
    <property type="match status" value="1"/>
</dbReference>
<feature type="transmembrane region" description="Helical" evidence="15">
    <location>
        <begin position="29"/>
        <end position="50"/>
    </location>
</feature>
<evidence type="ECO:0000256" key="8">
    <source>
        <dbReference type="ARBA" id="ARBA00023014"/>
    </source>
</evidence>
<feature type="domain" description="Rieske" evidence="16">
    <location>
        <begin position="90"/>
        <end position="176"/>
    </location>
</feature>
<reference evidence="17 18" key="1">
    <citation type="submission" date="2020-07" db="EMBL/GenBank/DDBJ databases">
        <authorList>
            <person name="Criscuolo A."/>
        </authorList>
    </citation>
    <scope>NUCLEOTIDE SEQUENCE [LARGE SCALE GENOMIC DNA]</scope>
    <source>
        <strain evidence="18">CIP 111030</strain>
    </source>
</reference>
<dbReference type="GO" id="GO:0046872">
    <property type="term" value="F:metal ion binding"/>
    <property type="evidence" value="ECO:0007669"/>
    <property type="project" value="UniProtKB-KW"/>
</dbReference>
<evidence type="ECO:0000313" key="18">
    <source>
        <dbReference type="Proteomes" id="UP000521032"/>
    </source>
</evidence>
<comment type="function">
    <text evidence="10">Component of the menaquinol:cytochrome c reductase complex. The Rieske protein is a high potential 2Fe-2S protein.</text>
</comment>
<keyword evidence="5" id="KW-0249">Electron transport</keyword>
<gene>
    <name evidence="17" type="primary">petC</name>
    <name evidence="17" type="ORF">JEOSCH030_01292</name>
</gene>
<keyword evidence="15" id="KW-0472">Membrane</keyword>
<protein>
    <recommendedName>
        <fullName evidence="12">Menaquinol:cytochrome c reductase iron-sulfur subunit</fullName>
    </recommendedName>
    <alternativeName>
        <fullName evidence="14">Cytochrome bc complex, iron-sulfur subunit</fullName>
    </alternativeName>
    <alternativeName>
        <fullName evidence="13">Rieske iron-sulfur protein QcrA</fullName>
    </alternativeName>
</protein>
<evidence type="ECO:0000256" key="12">
    <source>
        <dbReference type="ARBA" id="ARBA00067741"/>
    </source>
</evidence>
<dbReference type="Pfam" id="PF00355">
    <property type="entry name" value="Rieske"/>
    <property type="match status" value="1"/>
</dbReference>
<keyword evidence="2" id="KW-0813">Transport</keyword>
<dbReference type="GO" id="GO:0051537">
    <property type="term" value="F:2 iron, 2 sulfur cluster binding"/>
    <property type="evidence" value="ECO:0007669"/>
    <property type="project" value="UniProtKB-KW"/>
</dbReference>
<evidence type="ECO:0000256" key="7">
    <source>
        <dbReference type="ARBA" id="ARBA00023004"/>
    </source>
</evidence>
<keyword evidence="9" id="KW-1015">Disulfide bond</keyword>
<evidence type="ECO:0000256" key="6">
    <source>
        <dbReference type="ARBA" id="ARBA00023002"/>
    </source>
</evidence>
<evidence type="ECO:0000256" key="4">
    <source>
        <dbReference type="ARBA" id="ARBA00022723"/>
    </source>
</evidence>
<evidence type="ECO:0000256" key="14">
    <source>
        <dbReference type="ARBA" id="ARBA00076330"/>
    </source>
</evidence>
<evidence type="ECO:0000313" key="17">
    <source>
        <dbReference type="EMBL" id="CAD2077403.1"/>
    </source>
</evidence>
<keyword evidence="15" id="KW-1133">Transmembrane helix</keyword>
<keyword evidence="3" id="KW-0001">2Fe-2S</keyword>
<keyword evidence="4" id="KW-0479">Metal-binding</keyword>
<keyword evidence="15" id="KW-0812">Transmembrane</keyword>
<comment type="caution">
    <text evidence="17">The sequence shown here is derived from an EMBL/GenBank/DDBJ whole genome shotgun (WGS) entry which is preliminary data.</text>
</comment>
<comment type="subunit">
    <text evidence="11">The main subunits of the menaquinol:cytochrome c complex are a Rieske-type iron-sulfur protein (QcrA), a cytochrome b (QcrB) and a cytochrome c (QcrC).</text>
</comment>
<dbReference type="FunFam" id="2.102.10.10:FF:000006">
    <property type="entry name" value="Menaquinol-cytochrome c reductase, iron-sulfur subunit"/>
    <property type="match status" value="1"/>
</dbReference>
<evidence type="ECO:0000256" key="5">
    <source>
        <dbReference type="ARBA" id="ARBA00022982"/>
    </source>
</evidence>
<dbReference type="PANTHER" id="PTHR10134">
    <property type="entry name" value="CYTOCHROME B-C1 COMPLEX SUBUNIT RIESKE, MITOCHONDRIAL"/>
    <property type="match status" value="1"/>
</dbReference>
<comment type="similarity">
    <text evidence="1">Belongs to the Rieske iron-sulfur protein family.</text>
</comment>
<evidence type="ECO:0000259" key="16">
    <source>
        <dbReference type="PROSITE" id="PS51296"/>
    </source>
</evidence>
<dbReference type="AlphaFoldDB" id="A0A6V7RID5"/>
<evidence type="ECO:0000256" key="3">
    <source>
        <dbReference type="ARBA" id="ARBA00022714"/>
    </source>
</evidence>
<dbReference type="InterPro" id="IPR036922">
    <property type="entry name" value="Rieske_2Fe-2S_sf"/>
</dbReference>
<dbReference type="CDD" id="cd03467">
    <property type="entry name" value="Rieske"/>
    <property type="match status" value="1"/>
</dbReference>
<name>A0A6V7RID5_9BACL</name>
<dbReference type="InterPro" id="IPR014349">
    <property type="entry name" value="Rieske_Fe-S_prot"/>
</dbReference>
<evidence type="ECO:0000256" key="1">
    <source>
        <dbReference type="ARBA" id="ARBA00010651"/>
    </source>
</evidence>
<evidence type="ECO:0000256" key="2">
    <source>
        <dbReference type="ARBA" id="ARBA00022448"/>
    </source>
</evidence>
<evidence type="ECO:0000256" key="9">
    <source>
        <dbReference type="ARBA" id="ARBA00023157"/>
    </source>
</evidence>
<evidence type="ECO:0000256" key="13">
    <source>
        <dbReference type="ARBA" id="ARBA00075320"/>
    </source>
</evidence>
<evidence type="ECO:0000256" key="11">
    <source>
        <dbReference type="ARBA" id="ARBA00064458"/>
    </source>
</evidence>
<organism evidence="17 18">
    <name type="scientific">Phocicoccus schoeneichii</name>
    <dbReference type="NCBI Taxonomy" id="1812261"/>
    <lineage>
        <taxon>Bacteria</taxon>
        <taxon>Bacillati</taxon>
        <taxon>Bacillota</taxon>
        <taxon>Bacilli</taxon>
        <taxon>Bacillales</taxon>
        <taxon>Salinicoccaceae</taxon>
        <taxon>Phocicoccus</taxon>
    </lineage>
</organism>
<dbReference type="PROSITE" id="PS51296">
    <property type="entry name" value="RIESKE"/>
    <property type="match status" value="1"/>
</dbReference>
<evidence type="ECO:0000256" key="10">
    <source>
        <dbReference type="ARBA" id="ARBA00055683"/>
    </source>
</evidence>
<proteinExistence type="inferred from homology"/>
<keyword evidence="18" id="KW-1185">Reference proteome</keyword>
<keyword evidence="8" id="KW-0411">Iron-sulfur</keyword>
<dbReference type="GO" id="GO:0004497">
    <property type="term" value="F:monooxygenase activity"/>
    <property type="evidence" value="ECO:0007669"/>
    <property type="project" value="UniProtKB-ARBA"/>
</dbReference>
<evidence type="ECO:0000256" key="15">
    <source>
        <dbReference type="SAM" id="Phobius"/>
    </source>
</evidence>
<keyword evidence="7" id="KW-0408">Iron</keyword>
<dbReference type="EMBL" id="CAJEWE010000010">
    <property type="protein sequence ID" value="CAD2077403.1"/>
    <property type="molecule type" value="Genomic_DNA"/>
</dbReference>
<dbReference type="Gene3D" id="2.102.10.10">
    <property type="entry name" value="Rieske [2Fe-2S] iron-sulphur domain"/>
    <property type="match status" value="1"/>
</dbReference>
<accession>A0A6V7RID5</accession>
<dbReference type="GO" id="GO:0016705">
    <property type="term" value="F:oxidoreductase activity, acting on paired donors, with incorporation or reduction of molecular oxygen"/>
    <property type="evidence" value="ECO:0007669"/>
    <property type="project" value="UniProtKB-ARBA"/>
</dbReference>
<dbReference type="Proteomes" id="UP000521032">
    <property type="component" value="Unassembled WGS sequence"/>
</dbReference>
<dbReference type="InterPro" id="IPR017941">
    <property type="entry name" value="Rieske_2Fe-2S"/>
</dbReference>
<keyword evidence="6" id="KW-0560">Oxidoreductase</keyword>
<sequence>MCLSYKYVKKFVEFEGGKGMSSKVTRRQFLNYSLMGVGSFMAAGMILPMGRFALDPLFKDAAAGSDIQTSIKVSEITEEPTKVDFTYNQKDAWYESEVTEFAWVYKEGDKLIALSPVCKHLGCTVTWAGDDGNPDKFFCPCHNGLYTKDGNNVPGTPPRGPLDQYEVGEKDGFVTIGKKFENELVK</sequence>